<accession>A0A6P1NUL9</accession>
<evidence type="ECO:0000313" key="2">
    <source>
        <dbReference type="Proteomes" id="UP000464214"/>
    </source>
</evidence>
<organism evidence="1 2">
    <name type="scientific">Nibribacter ruber</name>
    <dbReference type="NCBI Taxonomy" id="2698458"/>
    <lineage>
        <taxon>Bacteria</taxon>
        <taxon>Pseudomonadati</taxon>
        <taxon>Bacteroidota</taxon>
        <taxon>Cytophagia</taxon>
        <taxon>Cytophagales</taxon>
        <taxon>Hymenobacteraceae</taxon>
        <taxon>Nibribacter</taxon>
    </lineage>
</organism>
<gene>
    <name evidence="1" type="ORF">GU926_08250</name>
</gene>
<dbReference type="AlphaFoldDB" id="A0A6P1NUL9"/>
<dbReference type="KEGG" id="nib:GU926_08250"/>
<sequence length="300" mass="30944">MTAEEIAQLKASIAAQLISGEQGGTDVGKIRTAIILAVDGIAPKLAGLTGKFKGVYEDGAKEADTYWLSGNVLWRVKMAFNSAVAPTQNTAYWEKYLDVASLESRITSAEGALSLKVDKSGTKQLSDENYTLAEKSKLSVLSNIIVEDSLASVSATNALSAKQGGILSGWIGTLGNLATTAKDSLVAAINELKTGQGLKADKSLSVFTLTGTANVLTAAHNGALVLVDNASGNTLSVGALGAGFQCIVKQKGAGQINLTTTGGVTLDHPDGFLKSRKQKATFTIFFESAAVATVAGDLTA</sequence>
<evidence type="ECO:0000313" key="1">
    <source>
        <dbReference type="EMBL" id="QHL87427.1"/>
    </source>
</evidence>
<dbReference type="EMBL" id="CP047897">
    <property type="protein sequence ID" value="QHL87427.1"/>
    <property type="molecule type" value="Genomic_DNA"/>
</dbReference>
<name>A0A6P1NUL9_9BACT</name>
<reference evidence="1 2" key="1">
    <citation type="submission" date="2020-01" db="EMBL/GenBank/DDBJ databases">
        <authorList>
            <person name="Kim M."/>
        </authorList>
    </citation>
    <scope>NUCLEOTIDE SEQUENCE [LARGE SCALE GENOMIC DNA]</scope>
    <source>
        <strain evidence="1 2">BT10</strain>
    </source>
</reference>
<dbReference type="Proteomes" id="UP000464214">
    <property type="component" value="Chromosome"/>
</dbReference>
<dbReference type="RefSeq" id="WP_160690815.1">
    <property type="nucleotide sequence ID" value="NZ_CP047897.1"/>
</dbReference>
<keyword evidence="2" id="KW-1185">Reference proteome</keyword>
<proteinExistence type="predicted"/>
<protein>
    <submittedName>
        <fullName evidence="1">Uncharacterized protein</fullName>
    </submittedName>
</protein>